<keyword evidence="4" id="KW-0067">ATP-binding</keyword>
<dbReference type="SMART" id="SM00490">
    <property type="entry name" value="HELICc"/>
    <property type="match status" value="1"/>
</dbReference>
<feature type="short sequence motif" description="Q motif" evidence="6">
    <location>
        <begin position="54"/>
        <end position="82"/>
    </location>
</feature>
<dbReference type="PANTHER" id="PTHR47959">
    <property type="entry name" value="ATP-DEPENDENT RNA HELICASE RHLE-RELATED"/>
    <property type="match status" value="1"/>
</dbReference>
<dbReference type="InterPro" id="IPR014014">
    <property type="entry name" value="RNA_helicase_DEAD_Q_motif"/>
</dbReference>
<dbReference type="Proteomes" id="UP000501240">
    <property type="component" value="Chromosome"/>
</dbReference>
<evidence type="ECO:0000259" key="8">
    <source>
        <dbReference type="PROSITE" id="PS51192"/>
    </source>
</evidence>
<evidence type="ECO:0000256" key="1">
    <source>
        <dbReference type="ARBA" id="ARBA00022741"/>
    </source>
</evidence>
<dbReference type="CDD" id="cd18787">
    <property type="entry name" value="SF2_C_DEAD"/>
    <property type="match status" value="1"/>
</dbReference>
<keyword evidence="2" id="KW-0378">Hydrolase</keyword>
<evidence type="ECO:0000313" key="12">
    <source>
        <dbReference type="Proteomes" id="UP000501240"/>
    </source>
</evidence>
<evidence type="ECO:0000259" key="10">
    <source>
        <dbReference type="PROSITE" id="PS51195"/>
    </source>
</evidence>
<feature type="domain" description="Helicase C-terminal" evidence="9">
    <location>
        <begin position="281"/>
        <end position="429"/>
    </location>
</feature>
<feature type="region of interest" description="Disordered" evidence="7">
    <location>
        <begin position="1"/>
        <end position="51"/>
    </location>
</feature>
<dbReference type="CDD" id="cd00268">
    <property type="entry name" value="DEADc"/>
    <property type="match status" value="1"/>
</dbReference>
<dbReference type="GO" id="GO:0005829">
    <property type="term" value="C:cytosol"/>
    <property type="evidence" value="ECO:0007669"/>
    <property type="project" value="TreeGrafter"/>
</dbReference>
<evidence type="ECO:0000256" key="4">
    <source>
        <dbReference type="ARBA" id="ARBA00022840"/>
    </source>
</evidence>
<evidence type="ECO:0000256" key="6">
    <source>
        <dbReference type="PROSITE-ProRule" id="PRU00552"/>
    </source>
</evidence>
<dbReference type="InterPro" id="IPR014001">
    <property type="entry name" value="Helicase_ATP-bd"/>
</dbReference>
<dbReference type="PROSITE" id="PS51194">
    <property type="entry name" value="HELICASE_CTER"/>
    <property type="match status" value="1"/>
</dbReference>
<dbReference type="SMART" id="SM00487">
    <property type="entry name" value="DEXDc"/>
    <property type="match status" value="1"/>
</dbReference>
<organism evidence="11 12">
    <name type="scientific">Actinomadura verrucosospora</name>
    <dbReference type="NCBI Taxonomy" id="46165"/>
    <lineage>
        <taxon>Bacteria</taxon>
        <taxon>Bacillati</taxon>
        <taxon>Actinomycetota</taxon>
        <taxon>Actinomycetes</taxon>
        <taxon>Streptosporangiales</taxon>
        <taxon>Thermomonosporaceae</taxon>
        <taxon>Actinomadura</taxon>
    </lineage>
</organism>
<evidence type="ECO:0000313" key="11">
    <source>
        <dbReference type="EMBL" id="QKG24305.1"/>
    </source>
</evidence>
<feature type="compositionally biased region" description="Polar residues" evidence="7">
    <location>
        <begin position="445"/>
        <end position="470"/>
    </location>
</feature>
<feature type="region of interest" description="Disordered" evidence="7">
    <location>
        <begin position="419"/>
        <end position="554"/>
    </location>
</feature>
<dbReference type="InterPro" id="IPR027417">
    <property type="entry name" value="P-loop_NTPase"/>
</dbReference>
<evidence type="ECO:0000256" key="7">
    <source>
        <dbReference type="SAM" id="MobiDB-lite"/>
    </source>
</evidence>
<dbReference type="GO" id="GO:0005524">
    <property type="term" value="F:ATP binding"/>
    <property type="evidence" value="ECO:0007669"/>
    <property type="project" value="UniProtKB-KW"/>
</dbReference>
<sequence length="554" mass="59099">MPNADRPAARSGSSRSRSGGRRRPSKAAKAVRTQRPDAEFAMPETRTPPLPPVESFAELALPPRMLAALAEQGVTEPFPIQAATLPNALAGRDVLGRGRTGSGKTLAFGLALLARTAGRRAEPRAPLALVLVPTRELAQQVTDALGPYAEAVGLRTVTVVGGMPISRQANALRRGADVLIATPGRLADLIERGDCRLGDVRITVLDEADQMTDMGFLPQVTRLLEQTPPGGQRMLFSATLDRNVDKLVRTFLDDPVTRSVDPAAGAVTAMEHHVLHVSDTDKQDTTAHIAARDGRVIMFVGKKHGADRLVRKLAARGIRAAALHGGKTQSQRNRALEGFRTEDVTVLVATNVAARGIHIDDLDLVVNVDPPADHKDYLHRGGRTARAGRAGTVVTLVLPDQRREMADLMAMAGITPRVTEVRPGDGDLARITGARPPSRPAPAAQNTAPQRNTASQRDAGQTPSRRSTAQKPARQQDAPAPRDAQRTATADSAPGRRSRRGPAGRDQRKNAQDTPATRESRPDAAAGQKARRGGGTQGGTSQRKPRRRASSLNT</sequence>
<dbReference type="InterPro" id="IPR050079">
    <property type="entry name" value="DEAD_box_RNA_helicase"/>
</dbReference>
<dbReference type="PROSITE" id="PS51195">
    <property type="entry name" value="Q_MOTIF"/>
    <property type="match status" value="1"/>
</dbReference>
<dbReference type="PANTHER" id="PTHR47959:SF13">
    <property type="entry name" value="ATP-DEPENDENT RNA HELICASE RHLE"/>
    <property type="match status" value="1"/>
</dbReference>
<protein>
    <submittedName>
        <fullName evidence="11">DEAD/DEAH box helicase domain protein</fullName>
    </submittedName>
</protein>
<accession>A0A7D4A7A4</accession>
<dbReference type="EMBL" id="CP053892">
    <property type="protein sequence ID" value="QKG24305.1"/>
    <property type="molecule type" value="Genomic_DNA"/>
</dbReference>
<gene>
    <name evidence="11" type="ORF">ACTIVE_5948</name>
</gene>
<proteinExistence type="inferred from homology"/>
<keyword evidence="3 11" id="KW-0347">Helicase</keyword>
<name>A0A7D4A7A4_ACTVE</name>
<dbReference type="GO" id="GO:0003724">
    <property type="term" value="F:RNA helicase activity"/>
    <property type="evidence" value="ECO:0007669"/>
    <property type="project" value="InterPro"/>
</dbReference>
<feature type="domain" description="Helicase ATP-binding" evidence="8">
    <location>
        <begin position="85"/>
        <end position="258"/>
    </location>
</feature>
<evidence type="ECO:0000259" key="9">
    <source>
        <dbReference type="PROSITE" id="PS51194"/>
    </source>
</evidence>
<keyword evidence="12" id="KW-1185">Reference proteome</keyword>
<feature type="compositionally biased region" description="Basic residues" evidence="7">
    <location>
        <begin position="543"/>
        <end position="554"/>
    </location>
</feature>
<dbReference type="GO" id="GO:0016787">
    <property type="term" value="F:hydrolase activity"/>
    <property type="evidence" value="ECO:0007669"/>
    <property type="project" value="UniProtKB-KW"/>
</dbReference>
<reference evidence="11 12" key="1">
    <citation type="submission" date="2020-05" db="EMBL/GenBank/DDBJ databases">
        <title>Actinomadura verrucosospora NRRL-B18236 (PFL_A860) Genome sequencing and assembly.</title>
        <authorList>
            <person name="Samborskyy M."/>
        </authorList>
    </citation>
    <scope>NUCLEOTIDE SEQUENCE [LARGE SCALE GENOMIC DNA]</scope>
    <source>
        <strain evidence="11 12">NRRL:B18236</strain>
    </source>
</reference>
<keyword evidence="1" id="KW-0547">Nucleotide-binding</keyword>
<dbReference type="AlphaFoldDB" id="A0A7D4A7A4"/>
<feature type="domain" description="DEAD-box RNA helicase Q" evidence="10">
    <location>
        <begin position="54"/>
        <end position="82"/>
    </location>
</feature>
<dbReference type="Pfam" id="PF00271">
    <property type="entry name" value="Helicase_C"/>
    <property type="match status" value="1"/>
</dbReference>
<evidence type="ECO:0000256" key="3">
    <source>
        <dbReference type="ARBA" id="ARBA00022806"/>
    </source>
</evidence>
<dbReference type="InterPro" id="IPR044742">
    <property type="entry name" value="DEAD/DEAH_RhlB"/>
</dbReference>
<dbReference type="Pfam" id="PF00270">
    <property type="entry name" value="DEAD"/>
    <property type="match status" value="1"/>
</dbReference>
<feature type="compositionally biased region" description="Basic and acidic residues" evidence="7">
    <location>
        <begin position="503"/>
        <end position="522"/>
    </location>
</feature>
<dbReference type="Gene3D" id="3.40.50.300">
    <property type="entry name" value="P-loop containing nucleotide triphosphate hydrolases"/>
    <property type="match status" value="2"/>
</dbReference>
<dbReference type="GO" id="GO:0003676">
    <property type="term" value="F:nucleic acid binding"/>
    <property type="evidence" value="ECO:0007669"/>
    <property type="project" value="InterPro"/>
</dbReference>
<evidence type="ECO:0000256" key="2">
    <source>
        <dbReference type="ARBA" id="ARBA00022801"/>
    </source>
</evidence>
<feature type="compositionally biased region" description="Basic and acidic residues" evidence="7">
    <location>
        <begin position="419"/>
        <end position="428"/>
    </location>
</feature>
<dbReference type="RefSeq" id="WP_173098135.1">
    <property type="nucleotide sequence ID" value="NZ_CP053892.1"/>
</dbReference>
<comment type="similarity">
    <text evidence="5">Belongs to the DEAD box helicase family.</text>
</comment>
<dbReference type="PROSITE" id="PS51192">
    <property type="entry name" value="HELICASE_ATP_BIND_1"/>
    <property type="match status" value="1"/>
</dbReference>
<evidence type="ECO:0000256" key="5">
    <source>
        <dbReference type="ARBA" id="ARBA00038437"/>
    </source>
</evidence>
<dbReference type="InterPro" id="IPR001650">
    <property type="entry name" value="Helicase_C-like"/>
</dbReference>
<dbReference type="SUPFAM" id="SSF52540">
    <property type="entry name" value="P-loop containing nucleoside triphosphate hydrolases"/>
    <property type="match status" value="1"/>
</dbReference>
<dbReference type="InterPro" id="IPR011545">
    <property type="entry name" value="DEAD/DEAH_box_helicase_dom"/>
</dbReference>